<evidence type="ECO:0000259" key="5">
    <source>
        <dbReference type="Pfam" id="PF22178"/>
    </source>
</evidence>
<dbReference type="Gene3D" id="2.30.110.50">
    <property type="match status" value="1"/>
</dbReference>
<dbReference type="SUPFAM" id="SSF69255">
    <property type="entry name" value="gp5 N-terminal domain-like"/>
    <property type="match status" value="1"/>
</dbReference>
<dbReference type="GO" id="GO:0005576">
    <property type="term" value="C:extracellular region"/>
    <property type="evidence" value="ECO:0007669"/>
    <property type="project" value="UniProtKB-SubCell"/>
</dbReference>
<dbReference type="Gene3D" id="2.40.50.230">
    <property type="entry name" value="Gp5 N-terminal domain"/>
    <property type="match status" value="1"/>
</dbReference>
<dbReference type="InterPro" id="IPR006531">
    <property type="entry name" value="Gp5/Vgr_OB"/>
</dbReference>
<comment type="similarity">
    <text evidence="2">Belongs to the VgrG protein family.</text>
</comment>
<feature type="domain" description="Gp5/Type VI secretion system Vgr C-terminal trimerisation" evidence="5">
    <location>
        <begin position="484"/>
        <end position="546"/>
    </location>
</feature>
<protein>
    <submittedName>
        <fullName evidence="6">Type VI secretion system tip protein VgrG</fullName>
    </submittedName>
</protein>
<dbReference type="Pfam" id="PF05954">
    <property type="entry name" value="Phage_GPD"/>
    <property type="match status" value="1"/>
</dbReference>
<keyword evidence="3" id="KW-0964">Secreted</keyword>
<dbReference type="SUPFAM" id="SSF69349">
    <property type="entry name" value="Phage fibre proteins"/>
    <property type="match status" value="1"/>
</dbReference>
<dbReference type="SUPFAM" id="SSF69279">
    <property type="entry name" value="Phage tail proteins"/>
    <property type="match status" value="2"/>
</dbReference>
<dbReference type="Pfam" id="PF04717">
    <property type="entry name" value="Phage_base_V"/>
    <property type="match status" value="1"/>
</dbReference>
<reference evidence="6 7" key="1">
    <citation type="submission" date="2019-05" db="EMBL/GenBank/DDBJ databases">
        <title>Sulfitobacter sabulilitoris sp. nov., isolated from a marine sand.</title>
        <authorList>
            <person name="Yoon J.-H."/>
        </authorList>
    </citation>
    <scope>NUCLEOTIDE SEQUENCE [LARGE SCALE GENOMIC DNA]</scope>
    <source>
        <strain evidence="6 7">HSMS-29</strain>
    </source>
</reference>
<dbReference type="InterPro" id="IPR054030">
    <property type="entry name" value="Gp5_Vgr_C"/>
</dbReference>
<evidence type="ECO:0000256" key="1">
    <source>
        <dbReference type="ARBA" id="ARBA00004613"/>
    </source>
</evidence>
<dbReference type="Gene3D" id="3.55.50.10">
    <property type="entry name" value="Baseplate protein-like domains"/>
    <property type="match status" value="1"/>
</dbReference>
<dbReference type="Proteomes" id="UP000309550">
    <property type="component" value="Unassembled WGS sequence"/>
</dbReference>
<dbReference type="PANTHER" id="PTHR32305:SF15">
    <property type="entry name" value="PROTEIN RHSA-RELATED"/>
    <property type="match status" value="1"/>
</dbReference>
<dbReference type="EMBL" id="VANS01000001">
    <property type="protein sequence ID" value="TMM54134.1"/>
    <property type="molecule type" value="Genomic_DNA"/>
</dbReference>
<dbReference type="AlphaFoldDB" id="A0A5S3PIF2"/>
<name>A0A5S3PIF2_9RHOB</name>
<dbReference type="InterPro" id="IPR017847">
    <property type="entry name" value="T6SS_RhsGE_Vgr_subset"/>
</dbReference>
<feature type="domain" description="Gp5/Type VI secretion system Vgr protein OB-fold" evidence="4">
    <location>
        <begin position="400"/>
        <end position="467"/>
    </location>
</feature>
<dbReference type="Pfam" id="PF22178">
    <property type="entry name" value="Gp5_trimer_C"/>
    <property type="match status" value="1"/>
</dbReference>
<sequence>MATTYDSAIVLKGERNPKGVTLLAAAIEGGINDIPVAHIEFASRDKKLDLGSVVGTNAGFSYTGANGAVQRFWGTCISAETKGVVDAEGRYVAELRPWLWFLTRARNNRIYQQKTTTDIIKDILGDYGFSGDLEIKHSKSDVARAYCTQYRETDFDFIKRLLEDEGFYFYFAYSDGKAKMILADQVDTHDAKSAFDTIPYLPAEGGGHIEKIDSWGATERAVTGCVTLRDYDFENPSAELTVNSTVKSGAHTHNEYEVYSYPGGYTSAGHGESKAAALIEAEAAAHQTWTATGNVLHLTPGRIFELTDHPRHTKPQDSSFMVTRIRQFLRIETLEGKPVNSVLEPLFGAGMAEGETTAVSFEAVLKSKPFRMPALTPRPQIAGIQTAMVTGKAGEDIWVDKYGRIKVQFHWDRAGKKDERTTCWVRTMMPWTGKGWGMVSWPRIGQEVVIQFEEGDPDRPLCVGMLYNADTMPPYELPANATRSGIKTESSKGGGGYNELMFEDKKGSELVRFGAEKDYVQTVQNAAHVRVGYGQQADTKAAEAQDERSMMLEVENHLDEIVEKGNHSFEVKTGKQDIKIKTDKTEVIEGKSTLTVTDNVTETIKQGNVTRTVSQGNQTVTVKAGNYSVKASAGKITMEAAQSITLKVGGNSIVIDQKGVTIKGTLVTVQANAKLEAKAPMTQVKGDATLILKGGMTMIN</sequence>
<comment type="subcellular location">
    <subcellularLocation>
        <location evidence="1">Secreted</location>
    </subcellularLocation>
</comment>
<dbReference type="NCBIfam" id="TIGR01646">
    <property type="entry name" value="vgr_GE"/>
    <property type="match status" value="1"/>
</dbReference>
<dbReference type="InterPro" id="IPR006533">
    <property type="entry name" value="T6SS_Vgr_RhsGE"/>
</dbReference>
<evidence type="ECO:0000313" key="6">
    <source>
        <dbReference type="EMBL" id="TMM54134.1"/>
    </source>
</evidence>
<keyword evidence="7" id="KW-1185">Reference proteome</keyword>
<dbReference type="InterPro" id="IPR037026">
    <property type="entry name" value="Vgr_OB-fold_dom_sf"/>
</dbReference>
<proteinExistence type="inferred from homology"/>
<evidence type="ECO:0000256" key="3">
    <source>
        <dbReference type="ARBA" id="ARBA00022525"/>
    </source>
</evidence>
<dbReference type="InterPro" id="IPR050708">
    <property type="entry name" value="T6SS_VgrG/RHS"/>
</dbReference>
<dbReference type="PANTHER" id="PTHR32305">
    <property type="match status" value="1"/>
</dbReference>
<comment type="caution">
    <text evidence="6">The sequence shown here is derived from an EMBL/GenBank/DDBJ whole genome shotgun (WGS) entry which is preliminary data.</text>
</comment>
<dbReference type="OrthoDB" id="9762420at2"/>
<organism evidence="6 7">
    <name type="scientific">Sulfitobacter sabulilitoris</name>
    <dbReference type="NCBI Taxonomy" id="2562655"/>
    <lineage>
        <taxon>Bacteria</taxon>
        <taxon>Pseudomonadati</taxon>
        <taxon>Pseudomonadota</taxon>
        <taxon>Alphaproteobacteria</taxon>
        <taxon>Rhodobacterales</taxon>
        <taxon>Roseobacteraceae</taxon>
        <taxon>Sulfitobacter</taxon>
    </lineage>
</organism>
<dbReference type="RefSeq" id="WP_138660308.1">
    <property type="nucleotide sequence ID" value="NZ_VANS01000001.1"/>
</dbReference>
<evidence type="ECO:0000259" key="4">
    <source>
        <dbReference type="Pfam" id="PF04717"/>
    </source>
</evidence>
<accession>A0A5S3PIF2</accession>
<gene>
    <name evidence="6" type="primary">tssI</name>
    <name evidence="6" type="ORF">FDT80_00575</name>
</gene>
<dbReference type="NCBIfam" id="TIGR03361">
    <property type="entry name" value="VI_Rhs_Vgr"/>
    <property type="match status" value="1"/>
</dbReference>
<dbReference type="Gene3D" id="4.10.220.110">
    <property type="match status" value="1"/>
</dbReference>
<evidence type="ECO:0000313" key="7">
    <source>
        <dbReference type="Proteomes" id="UP000309550"/>
    </source>
</evidence>
<evidence type="ECO:0000256" key="2">
    <source>
        <dbReference type="ARBA" id="ARBA00005558"/>
    </source>
</evidence>